<dbReference type="InterPro" id="IPR004443">
    <property type="entry name" value="YjeF_N_dom"/>
</dbReference>
<dbReference type="InterPro" id="IPR036890">
    <property type="entry name" value="HATPase_C_sf"/>
</dbReference>
<dbReference type="InterPro" id="IPR018022">
    <property type="entry name" value="IPT"/>
</dbReference>
<keyword evidence="15" id="KW-0234">DNA repair</keyword>
<dbReference type="InterPro" id="IPR014721">
    <property type="entry name" value="Ribsml_uS5_D2-typ_fold_subgr"/>
</dbReference>
<feature type="compositionally biased region" description="Polar residues" evidence="23">
    <location>
        <begin position="1392"/>
        <end position="1405"/>
    </location>
</feature>
<dbReference type="Pfam" id="PF13589">
    <property type="entry name" value="HATPase_c_3"/>
    <property type="match status" value="1"/>
</dbReference>
<evidence type="ECO:0000259" key="27">
    <source>
        <dbReference type="PROSITE" id="PS51782"/>
    </source>
</evidence>
<dbReference type="HAMAP" id="MF_01966">
    <property type="entry name" value="NADHX_epimerase"/>
    <property type="match status" value="1"/>
</dbReference>
<dbReference type="GO" id="GO:0002949">
    <property type="term" value="P:tRNA threonylcarbamoyladenosine modification"/>
    <property type="evidence" value="ECO:0007669"/>
    <property type="project" value="InterPro"/>
</dbReference>
<evidence type="ECO:0000256" key="21">
    <source>
        <dbReference type="HAMAP-Rule" id="MF_03159"/>
    </source>
</evidence>
<feature type="domain" description="LysM" evidence="27">
    <location>
        <begin position="1007"/>
        <end position="1050"/>
    </location>
</feature>
<dbReference type="Gene3D" id="3.30.230.10">
    <property type="match status" value="1"/>
</dbReference>
<comment type="caution">
    <text evidence="21">Lacks conserved residue(s) required for the propagation of feature annotation.</text>
</comment>
<dbReference type="GO" id="GO:0052381">
    <property type="term" value="F:tRNA dimethylallyltransferase activity"/>
    <property type="evidence" value="ECO:0007669"/>
    <property type="project" value="InterPro"/>
</dbReference>
<dbReference type="SMART" id="SM00646">
    <property type="entry name" value="Ami_3"/>
    <property type="match status" value="1"/>
</dbReference>
<dbReference type="InterPro" id="IPR018392">
    <property type="entry name" value="LysM"/>
</dbReference>
<keyword evidence="14" id="KW-0342">GTP-binding</keyword>
<dbReference type="Pfam" id="PF03853">
    <property type="entry name" value="YjeF_N"/>
    <property type="match status" value="1"/>
</dbReference>
<gene>
    <name evidence="28" type="primary">mutL</name>
    <name evidence="28" type="ORF">SPIL2461_LOCUS10812</name>
</gene>
<comment type="function">
    <text evidence="21">Catalyzes the epimerization of the S- and R-forms of NAD(P)HX, a damaged form of NAD(P)H that is a result of enzymatic or heat-dependent hydration. This is a prerequisite for the S-specific NAD(P)H-hydrate dehydratase to allow the repair of both epimers of NAD(P)HX.</text>
</comment>
<dbReference type="PROSITE" id="PS51705">
    <property type="entry name" value="G_HFLX"/>
    <property type="match status" value="1"/>
</dbReference>
<evidence type="ECO:0000256" key="2">
    <source>
        <dbReference type="ARBA" id="ARBA00004496"/>
    </source>
</evidence>
<feature type="binding site" evidence="21">
    <location>
        <position position="63"/>
    </location>
    <ligand>
        <name>K(+)</name>
        <dbReference type="ChEBI" id="CHEBI:29103"/>
    </ligand>
</feature>
<dbReference type="GO" id="GO:0008745">
    <property type="term" value="F:N-acetylmuramoyl-L-alanine amidase activity"/>
    <property type="evidence" value="ECO:0007669"/>
    <property type="project" value="InterPro"/>
</dbReference>
<dbReference type="Pfam" id="PF01715">
    <property type="entry name" value="IPPT"/>
    <property type="match status" value="1"/>
</dbReference>
<evidence type="ECO:0000256" key="19">
    <source>
        <dbReference type="ARBA" id="ARBA00049209"/>
    </source>
</evidence>
<keyword evidence="7 21" id="KW-0479">Metal-binding</keyword>
<evidence type="ECO:0000313" key="28">
    <source>
        <dbReference type="EMBL" id="CAE7444036.1"/>
    </source>
</evidence>
<dbReference type="InterPro" id="IPR030394">
    <property type="entry name" value="G_HFLX_dom"/>
</dbReference>
<dbReference type="NCBIfam" id="TIGR00150">
    <property type="entry name" value="T6A_YjeE"/>
    <property type="match status" value="1"/>
</dbReference>
<dbReference type="PRINTS" id="PR00326">
    <property type="entry name" value="GTP1OBG"/>
</dbReference>
<keyword evidence="10" id="KW-0227">DNA damage</keyword>
<dbReference type="SMART" id="SM00257">
    <property type="entry name" value="LysM"/>
    <property type="match status" value="1"/>
</dbReference>
<dbReference type="GO" id="GO:0046872">
    <property type="term" value="F:metal ion binding"/>
    <property type="evidence" value="ECO:0007669"/>
    <property type="project" value="UniProtKB-KW"/>
</dbReference>
<dbReference type="Gene3D" id="3.30.1540.20">
    <property type="entry name" value="MutL, C-terminal domain, dimerisation subdomain"/>
    <property type="match status" value="1"/>
</dbReference>
<dbReference type="EC" id="4.2.1.93" evidence="20"/>
<evidence type="ECO:0000256" key="17">
    <source>
        <dbReference type="ARBA" id="ARBA00025153"/>
    </source>
</evidence>
<dbReference type="PROSITE" id="PS51782">
    <property type="entry name" value="LYSM"/>
    <property type="match status" value="1"/>
</dbReference>
<evidence type="ECO:0000256" key="11">
    <source>
        <dbReference type="ARBA" id="ARBA00022764"/>
    </source>
</evidence>
<evidence type="ECO:0000259" key="25">
    <source>
        <dbReference type="PROSITE" id="PS51385"/>
    </source>
</evidence>
<evidence type="ECO:0000256" key="23">
    <source>
        <dbReference type="SAM" id="MobiDB-lite"/>
    </source>
</evidence>
<evidence type="ECO:0000256" key="4">
    <source>
        <dbReference type="ARBA" id="ARBA00006082"/>
    </source>
</evidence>
<evidence type="ECO:0000256" key="3">
    <source>
        <dbReference type="ARBA" id="ARBA00006001"/>
    </source>
</evidence>
<evidence type="ECO:0000256" key="6">
    <source>
        <dbReference type="ARBA" id="ARBA00022490"/>
    </source>
</evidence>
<dbReference type="Gene3D" id="3.40.630.40">
    <property type="entry name" value="Zn-dependent exopeptidases"/>
    <property type="match status" value="1"/>
</dbReference>
<dbReference type="InterPro" id="IPR013507">
    <property type="entry name" value="DNA_mismatch_S5_2-like"/>
</dbReference>
<dbReference type="HAMAP" id="MF_01965">
    <property type="entry name" value="NADHX_dehydratase"/>
    <property type="match status" value="1"/>
</dbReference>
<keyword evidence="21" id="KW-0413">Isomerase</keyword>
<feature type="binding site" evidence="20">
    <location>
        <begin position="379"/>
        <end position="385"/>
    </location>
    <ligand>
        <name>(6S)-NADPHX</name>
        <dbReference type="ChEBI" id="CHEBI:64076"/>
    </ligand>
</feature>
<dbReference type="Pfam" id="PF01119">
    <property type="entry name" value="DNA_mis_repair"/>
    <property type="match status" value="1"/>
</dbReference>
<dbReference type="Pfam" id="PF11741">
    <property type="entry name" value="AMIN"/>
    <property type="match status" value="1"/>
</dbReference>
<dbReference type="Gene3D" id="3.40.1190.20">
    <property type="match status" value="1"/>
</dbReference>
<dbReference type="InterPro" id="IPR000631">
    <property type="entry name" value="CARKD"/>
</dbReference>
<evidence type="ECO:0000256" key="16">
    <source>
        <dbReference type="ARBA" id="ARBA00023316"/>
    </source>
</evidence>
<comment type="catalytic activity">
    <reaction evidence="21">
        <text>(6R)-NADPHX = (6S)-NADPHX</text>
        <dbReference type="Rhea" id="RHEA:32227"/>
        <dbReference type="ChEBI" id="CHEBI:64076"/>
        <dbReference type="ChEBI" id="CHEBI:64077"/>
        <dbReference type="EC" id="5.1.99.6"/>
    </reaction>
</comment>
<keyword evidence="11" id="KW-0574">Periplasm</keyword>
<dbReference type="Pfam" id="PF08676">
    <property type="entry name" value="MutL_C"/>
    <property type="match status" value="1"/>
</dbReference>
<dbReference type="GO" id="GO:0006298">
    <property type="term" value="P:mismatch repair"/>
    <property type="evidence" value="ECO:0007669"/>
    <property type="project" value="InterPro"/>
</dbReference>
<comment type="catalytic activity">
    <reaction evidence="20">
        <text>(6S)-NADPHX + ATP = ADP + phosphate + NADPH + H(+)</text>
        <dbReference type="Rhea" id="RHEA:32231"/>
        <dbReference type="ChEBI" id="CHEBI:15378"/>
        <dbReference type="ChEBI" id="CHEBI:30616"/>
        <dbReference type="ChEBI" id="CHEBI:43474"/>
        <dbReference type="ChEBI" id="CHEBI:57783"/>
        <dbReference type="ChEBI" id="CHEBI:64076"/>
        <dbReference type="ChEBI" id="CHEBI:456216"/>
        <dbReference type="EC" id="4.2.1.93"/>
    </reaction>
</comment>
<dbReference type="SUPFAM" id="SSF54211">
    <property type="entry name" value="Ribosomal protein S5 domain 2-like"/>
    <property type="match status" value="1"/>
</dbReference>
<dbReference type="HAMAP" id="MF_00185">
    <property type="entry name" value="IPP_trans"/>
    <property type="match status" value="1"/>
</dbReference>
<dbReference type="FunFam" id="3.30.565.10:FF:000003">
    <property type="entry name" value="DNA mismatch repair endonuclease MutL"/>
    <property type="match status" value="1"/>
</dbReference>
<evidence type="ECO:0000256" key="7">
    <source>
        <dbReference type="ARBA" id="ARBA00022723"/>
    </source>
</evidence>
<evidence type="ECO:0000256" key="5">
    <source>
        <dbReference type="ARBA" id="ARBA00009524"/>
    </source>
</evidence>
<dbReference type="EC" id="5.1.99.6" evidence="21"/>
<dbReference type="NCBIfam" id="TIGR00174">
    <property type="entry name" value="miaA"/>
    <property type="match status" value="1"/>
</dbReference>
<comment type="similarity">
    <text evidence="20">Belongs to the NnrD/CARKD family.</text>
</comment>
<feature type="binding site" evidence="21">
    <location>
        <position position="173"/>
    </location>
    <ligand>
        <name>K(+)</name>
        <dbReference type="ChEBI" id="CHEBI:29103"/>
    </ligand>
</feature>
<keyword evidence="20 22" id="KW-0067">ATP-binding</keyword>
<dbReference type="HAMAP" id="MF_00149">
    <property type="entry name" value="DNA_mis_repair"/>
    <property type="match status" value="1"/>
</dbReference>
<feature type="binding site" evidence="21">
    <location>
        <begin position="141"/>
        <end position="147"/>
    </location>
    <ligand>
        <name>(6S)-NADPHX</name>
        <dbReference type="ChEBI" id="CHEBI:64076"/>
    </ligand>
</feature>
<dbReference type="GO" id="GO:0052856">
    <property type="term" value="F:NAD(P)HX epimerase activity"/>
    <property type="evidence" value="ECO:0007669"/>
    <property type="project" value="UniProtKB-UniRule"/>
</dbReference>
<keyword evidence="9 20" id="KW-0547">Nucleotide-binding</keyword>
<dbReference type="InterPro" id="IPR014762">
    <property type="entry name" value="DNA_mismatch_repair_CS"/>
</dbReference>
<dbReference type="GO" id="GO:0009253">
    <property type="term" value="P:peptidoglycan catabolic process"/>
    <property type="evidence" value="ECO:0007669"/>
    <property type="project" value="InterPro"/>
</dbReference>
<dbReference type="Gene3D" id="3.10.350.10">
    <property type="entry name" value="LysM domain"/>
    <property type="match status" value="1"/>
</dbReference>
<dbReference type="GO" id="GO:0043022">
    <property type="term" value="F:ribosome binding"/>
    <property type="evidence" value="ECO:0007669"/>
    <property type="project" value="TreeGrafter"/>
</dbReference>
<proteinExistence type="inferred from homology"/>
<keyword evidence="21" id="KW-0630">Potassium</keyword>
<sequence>MLPVDTYLYSAADSRVADANAIAQLNVPGYTLMQRAAQAALALLLDRFAGVGAITVVCGKGNNAGDAYLVASGAHRLGIEVQLLAAEPPSSLQGDAAKAFAEAAANGLVVDNKIQPLLGGLIEGNKIQSLRGGVIVDGLLGTGLRGAPRAEYADWIQRINASGKPVLSLDVPSGVDADTGAAPGAVVSATHTLSFITPKIGLHTGAGLAAAGQRHLDDLGVPSHCFPASPVTSLHWRRDMLPGLEVNTYKHRQGHVVIAGGDDNMPGAVIMAAEAALRVGAGMVTVLTRAQHTSALVSRTPEIMVLGFSESDDNERVKALLGKASCVVLGPGLGRSPWSKSLFDQVQASGRPALVDADGLYWLAAEGAWHGGALTITPHVAEASRLLGLEADIVQADRLAAARHLAQQYACQGVLKGAGSIVFAESNAELAICGHGNPGMASAGMGDVLSGVLGGMLGYTGGPFSPLQALNAGVALHSAAADHAALELGQRSLQATDVIADMDKPVELQSPELHQHLPDEAATVAFGRRLSDILLTRFGGRAVVFLRGQLGAGKTTLVRGLLVGLGHTGVVKSPTYTLLEPYNMSAAEVFHFDLYRVNDPQELEFIGFDEIIDGPGLKLFEWPEKAADWCQLSLLNVLNRNTKMAALLALLFSSLLPGSVSAVALKSVRMHEAPDSTRVVFDTDAAVTYKIFTLEDPHRVVVDLQGVTPRPGFDPAVVAVGRARVNSLRAADRNGNYRLVIDLIEPNPSSPAPRVVAPAANRDVVIAIDAGHGGDDPGAVGPKRILEKNVVLQISRRLKRNLDAVDGFRAELVRTGDYYLPHRKRTQLARDKRADLFVSVHADAFKEANVKGASVYTLSDRGATSETAAWLAERENRADLLGGVGDVSLTDKDPVLAHVLLDLSMDANRSQSIDAGRAVLANLGRVTKLHKQRVEQAAFIVLKSPDMPSILVETGFISNPDEARRLSQAEHQANVARAIADGIEQFMRLNPPPGSLLASQNVPSNEMRYTIAPGDTLSAIAQRYGVSSTTLKSKNGLRTDTIRVGFVADQIAAGEVVERPASIVKELIENSLDAQSSQIDVRTEEGGSSLIWVQDNGYGLHHDDLSLALERHATSKITDAEDLLGIASLGFRGEALASVASVARVKLSSAQPGATMGYQREVHGGELMAQGPVAHNTGTTVEVRDLFYNTPARRKFLKAQRTEAAQIDQVFRRLSLAHMDVGFSLRQSSEKSASARALSLPAGRIEERLGQVLTADFLTHSIVVDESWDNLRLHGWVGLPAFHRRLADQQYFYVNGRAIRDKLVGHAVRQAYRDVMFHGRQPVFVLYFELPQDTVDVNVHPTKHEVRFRESRAVHDFIFGSLNRALREVRPHTQDTTQASVTMSSIPAPFQSDGQPTKTWPSVQESAAFEMSPGAQPESIENSAAAPSASGPQSQTPPLGYALGQVHGVYILAQNNEGLVIVDMHAAHERVTYEKLKAQAANASIPRQRLLVPENLNVTEAEAELVENLSDTFLQAGLVIERSGIQSVCLREVPALISFKKLQPMVRDFIAELAEFGNSDELVRGQLDLLASVACHGSVRANRSLTIAEMNGLLREMEVVLLLGPTAVGKTAAAMALFDQLGGADKVRLISADSALVYQGMDIGTAKPSKAELARYPHELIDFRQPQDTYTAADFIADADQLVEDALQQGQLPVIVGGTMLYVKRFVEGIAELPSADLGIRAQLQAAFDAGKGSELHAELAAIDPKAAANIHPNNPQRLLRALEIVQQTGQPISHLWSELGGPPAVERLQAQIRSFAIVPDDRKVLHERIATRFAAMLAAGFLDELQALFAKPELKADLPALRAVGYRQGFAYLRGECSEAQFHADAVTATRRLAKRQLTWLRQWPDLQNLFWGDADTLAAEIVSAAPAVLPIEDVDRPQDVANPDKDEFIELARSAEIDVVEVVVSPRDAPDARAFVGSGKVAEVKQLLRAGDADLLLINHELSAGQQRNLESELECRVITRTELILTIFAERARSHEGQLQVELAQLKHAQTRLVRGWTHLDRQKGGIGMRGAGEKQIELDQRMLSERIKSVEKKIAVVSKRRSQNRRGRGRRGTPTVALVGYTNAGKSTLFNQMTNASVYAEDQLFATLDPTMRRIAVPGLNDVVLADTVGFVSLLPHALVEAFKATLEEVVHADLLLHVVDAADELSEERLQQVRDVLQDIGADQVPEMLVLNKIDLLPHNEIPQAVQETHGNVKGVFPVSAINGQGITALIEGIGAALGVAAPHQVVLDSADGRTRAWLYRSGAVLDEQTMEDGSLQLTLQADDGLLKQLQSSPQVMLRGDNTPPKISISN</sequence>
<comment type="catalytic activity">
    <reaction evidence="20">
        <text>(6S)-NADHX + ATP = ADP + phosphate + NADH + H(+)</text>
        <dbReference type="Rhea" id="RHEA:19017"/>
        <dbReference type="ChEBI" id="CHEBI:15378"/>
        <dbReference type="ChEBI" id="CHEBI:30616"/>
        <dbReference type="ChEBI" id="CHEBI:43474"/>
        <dbReference type="ChEBI" id="CHEBI:57945"/>
        <dbReference type="ChEBI" id="CHEBI:64074"/>
        <dbReference type="ChEBI" id="CHEBI:456216"/>
        <dbReference type="EC" id="4.2.1.93"/>
    </reaction>
</comment>
<evidence type="ECO:0000256" key="22">
    <source>
        <dbReference type="RuleBase" id="RU003785"/>
    </source>
</evidence>
<dbReference type="SUPFAM" id="SSF64153">
    <property type="entry name" value="YjeF N-terminal domain-like"/>
    <property type="match status" value="1"/>
</dbReference>
<comment type="similarity">
    <text evidence="5">In the C-terminal section; belongs to the NnrD/CARKD family.</text>
</comment>
<dbReference type="NCBIfam" id="TIGR00196">
    <property type="entry name" value="yjeF_cterm"/>
    <property type="match status" value="1"/>
</dbReference>
<keyword evidence="20" id="KW-0520">NAD</keyword>
<keyword evidence="22" id="KW-0808">Transferase</keyword>
<evidence type="ECO:0000259" key="24">
    <source>
        <dbReference type="PROSITE" id="PS51383"/>
    </source>
</evidence>
<feature type="binding site" evidence="21">
    <location>
        <position position="137"/>
    </location>
    <ligand>
        <name>K(+)</name>
        <dbReference type="ChEBI" id="CHEBI:29103"/>
    </ligand>
</feature>
<dbReference type="HAMAP" id="MF_00900">
    <property type="entry name" value="GTPase_HflX"/>
    <property type="match status" value="1"/>
</dbReference>
<dbReference type="Pfam" id="PF01520">
    <property type="entry name" value="Amidase_3"/>
    <property type="match status" value="1"/>
</dbReference>
<evidence type="ECO:0000256" key="12">
    <source>
        <dbReference type="ARBA" id="ARBA00022801"/>
    </source>
</evidence>
<dbReference type="InterPro" id="IPR036652">
    <property type="entry name" value="YjeF_N_dom_sf"/>
</dbReference>
<dbReference type="InterPro" id="IPR042121">
    <property type="entry name" value="MutL_C_regsub"/>
</dbReference>
<dbReference type="SUPFAM" id="SSF53613">
    <property type="entry name" value="Ribokinase-like"/>
    <property type="match status" value="1"/>
</dbReference>
<dbReference type="Gene3D" id="1.10.20.140">
    <property type="match status" value="1"/>
</dbReference>
<dbReference type="InterPro" id="IPR032305">
    <property type="entry name" value="GTP-bd_M"/>
</dbReference>
<dbReference type="GO" id="GO:0046496">
    <property type="term" value="P:nicotinamide nucleotide metabolic process"/>
    <property type="evidence" value="ECO:0007669"/>
    <property type="project" value="UniProtKB-UniRule"/>
</dbReference>
<dbReference type="GO" id="GO:0005525">
    <property type="term" value="F:GTP binding"/>
    <property type="evidence" value="ECO:0007669"/>
    <property type="project" value="UniProtKB-KW"/>
</dbReference>
<dbReference type="CDD" id="cd01878">
    <property type="entry name" value="HflX"/>
    <property type="match status" value="1"/>
</dbReference>
<feature type="binding site" evidence="20">
    <location>
        <begin position="437"/>
        <end position="446"/>
    </location>
    <ligand>
        <name>ATP</name>
        <dbReference type="ChEBI" id="CHEBI:30616"/>
    </ligand>
</feature>
<dbReference type="OrthoDB" id="10263226at2759"/>
<dbReference type="InterPro" id="IPR036779">
    <property type="entry name" value="LysM_dom_sf"/>
</dbReference>
<dbReference type="NCBIfam" id="TIGR03156">
    <property type="entry name" value="GTP_HflX"/>
    <property type="match status" value="1"/>
</dbReference>
<dbReference type="FunFam" id="3.40.630.40:FF:000001">
    <property type="entry name" value="N-acetylmuramoyl-L-alanine amidase"/>
    <property type="match status" value="1"/>
</dbReference>
<dbReference type="Pfam" id="PF13167">
    <property type="entry name" value="GTP-bdg_N"/>
    <property type="match status" value="1"/>
</dbReference>
<dbReference type="NCBIfam" id="TIGR00197">
    <property type="entry name" value="yjeF_nterm"/>
    <property type="match status" value="1"/>
</dbReference>
<dbReference type="CDD" id="cd02696">
    <property type="entry name" value="MurNAc-LAA"/>
    <property type="match status" value="1"/>
</dbReference>
<dbReference type="InterPro" id="IPR020667">
    <property type="entry name" value="DNA_mismatch_repair_MutL"/>
</dbReference>
<dbReference type="Pfam" id="PF19275">
    <property type="entry name" value="HflX_C"/>
    <property type="match status" value="1"/>
</dbReference>
<dbReference type="EMBL" id="CAJNIZ010020668">
    <property type="protein sequence ID" value="CAE7444036.1"/>
    <property type="molecule type" value="Genomic_DNA"/>
</dbReference>
<dbReference type="Gene3D" id="2.60.40.3500">
    <property type="match status" value="1"/>
</dbReference>
<dbReference type="InterPro" id="IPR042108">
    <property type="entry name" value="GTPase_HflX_N_sf"/>
</dbReference>
<dbReference type="PROSITE" id="PS00058">
    <property type="entry name" value="DNA_MISMATCH_REPAIR_1"/>
    <property type="match status" value="1"/>
</dbReference>
<feature type="domain" description="Hflx-type G" evidence="26">
    <location>
        <begin position="2098"/>
        <end position="2271"/>
    </location>
</feature>
<dbReference type="InterPro" id="IPR025121">
    <property type="entry name" value="GTPase_HflX_N"/>
</dbReference>
<keyword evidence="20" id="KW-0597">Phosphoprotein</keyword>
<keyword evidence="12" id="KW-0378">Hydrolase</keyword>
<dbReference type="InterPro" id="IPR003442">
    <property type="entry name" value="T6A_TsaE"/>
</dbReference>
<feature type="domain" description="YjeF C-terminal" evidence="24">
    <location>
        <begin position="233"/>
        <end position="509"/>
    </location>
</feature>
<dbReference type="CDD" id="cd03482">
    <property type="entry name" value="MutL_Trans_MutL"/>
    <property type="match status" value="1"/>
</dbReference>
<evidence type="ECO:0000256" key="13">
    <source>
        <dbReference type="ARBA" id="ARBA00022842"/>
    </source>
</evidence>
<comment type="similarity">
    <text evidence="3">In the N-terminal section; belongs to the NnrE/AIBP family.</text>
</comment>
<evidence type="ECO:0000256" key="1">
    <source>
        <dbReference type="ARBA" id="ARBA00004418"/>
    </source>
</evidence>
<keyword evidence="29" id="KW-1185">Reference proteome</keyword>
<dbReference type="Pfam" id="PF01926">
    <property type="entry name" value="MMR_HSR1"/>
    <property type="match status" value="1"/>
</dbReference>
<dbReference type="GO" id="GO:0047453">
    <property type="term" value="F:ATP-dependent NAD(P)H-hydrate dehydratase activity"/>
    <property type="evidence" value="ECO:0007669"/>
    <property type="project" value="UniProtKB-UniRule"/>
</dbReference>
<keyword evidence="6" id="KW-0963">Cytoplasm</keyword>
<dbReference type="PANTHER" id="PTHR10229:SF0">
    <property type="entry name" value="GTP-BINDING PROTEIN 6-RELATED"/>
    <property type="match status" value="1"/>
</dbReference>
<feature type="compositionally biased region" description="Low complexity" evidence="23">
    <location>
        <begin position="1423"/>
        <end position="1438"/>
    </location>
</feature>
<dbReference type="Gene3D" id="3.40.50.300">
    <property type="entry name" value="P-loop containing nucleotide triphosphate hydrolases"/>
    <property type="match status" value="3"/>
</dbReference>
<comment type="subcellular location">
    <subcellularLocation>
        <location evidence="2">Cytoplasm</location>
    </subcellularLocation>
    <subcellularLocation>
        <location evidence="1">Periplasm</location>
    </subcellularLocation>
</comment>
<dbReference type="SMART" id="SM01340">
    <property type="entry name" value="DNA_mis_repair"/>
    <property type="match status" value="1"/>
</dbReference>
<organism evidence="28 29">
    <name type="scientific">Symbiodinium pilosum</name>
    <name type="common">Dinoflagellate</name>
    <dbReference type="NCBI Taxonomy" id="2952"/>
    <lineage>
        <taxon>Eukaryota</taxon>
        <taxon>Sar</taxon>
        <taxon>Alveolata</taxon>
        <taxon>Dinophyceae</taxon>
        <taxon>Suessiales</taxon>
        <taxon>Symbiodiniaceae</taxon>
        <taxon>Symbiodinium</taxon>
    </lineage>
</organism>
<dbReference type="InterPro" id="IPR020568">
    <property type="entry name" value="Ribosomal_Su5_D2-typ_SF"/>
</dbReference>
<dbReference type="InterPro" id="IPR027417">
    <property type="entry name" value="P-loop_NTPase"/>
</dbReference>
<dbReference type="CDD" id="cd01171">
    <property type="entry name" value="YXKO-related"/>
    <property type="match status" value="1"/>
</dbReference>
<evidence type="ECO:0000256" key="8">
    <source>
        <dbReference type="ARBA" id="ARBA00022729"/>
    </source>
</evidence>
<dbReference type="Gene3D" id="6.10.250.2860">
    <property type="match status" value="1"/>
</dbReference>
<comment type="catalytic activity">
    <reaction evidence="21">
        <text>(6R)-NADHX = (6S)-NADHX</text>
        <dbReference type="Rhea" id="RHEA:32215"/>
        <dbReference type="ChEBI" id="CHEBI:64074"/>
        <dbReference type="ChEBI" id="CHEBI:64075"/>
        <dbReference type="EC" id="5.1.99.6"/>
    </reaction>
</comment>
<comment type="function">
    <text evidence="17">Bifunctional enzyme that catalyzes the epimerization of the S- and R-forms of NAD(P)HX and the dehydration of the S-form of NAD(P)HX at the expense of ADP, which is converted to AMP. This allows the repair of both epimers of NAD(P)HX, a damaged form of NAD(P)H that is a result of enzymatic or heat-dependent hydration.</text>
</comment>
<name>A0A812RL16_SYMPI</name>
<dbReference type="FunFam" id="3.40.50.11060:FF:000001">
    <property type="entry name" value="GTPase HflX"/>
    <property type="match status" value="1"/>
</dbReference>
<evidence type="ECO:0000256" key="20">
    <source>
        <dbReference type="HAMAP-Rule" id="MF_03157"/>
    </source>
</evidence>
<dbReference type="PROSITE" id="PS51385">
    <property type="entry name" value="YJEF_N"/>
    <property type="match status" value="1"/>
</dbReference>
<evidence type="ECO:0000256" key="18">
    <source>
        <dbReference type="ARBA" id="ARBA00048238"/>
    </source>
</evidence>
<dbReference type="InterPro" id="IPR016496">
    <property type="entry name" value="GTPase_HflX"/>
</dbReference>
<keyword evidence="16" id="KW-0961">Cell wall biogenesis/degradation</keyword>
<dbReference type="InterPro" id="IPR042120">
    <property type="entry name" value="MutL_C_dimsub"/>
</dbReference>
<keyword evidence="13" id="KW-0460">Magnesium</keyword>
<dbReference type="InterPro" id="IPR029056">
    <property type="entry name" value="Ribokinase-like"/>
</dbReference>
<feature type="binding site" evidence="20">
    <location>
        <position position="332"/>
    </location>
    <ligand>
        <name>(6S)-NADPHX</name>
        <dbReference type="ChEBI" id="CHEBI:64076"/>
    </ligand>
</feature>
<feature type="binding site" evidence="21">
    <location>
        <position position="152"/>
    </location>
    <ligand>
        <name>(6S)-NADPHX</name>
        <dbReference type="ChEBI" id="CHEBI:64076"/>
    </ligand>
</feature>
<dbReference type="InterPro" id="IPR002099">
    <property type="entry name" value="MutL/Mlh/PMS"/>
</dbReference>
<dbReference type="Proteomes" id="UP000649617">
    <property type="component" value="Unassembled WGS sequence"/>
</dbReference>
<dbReference type="GO" id="GO:0005737">
    <property type="term" value="C:cytoplasm"/>
    <property type="evidence" value="ECO:0007669"/>
    <property type="project" value="UniProtKB-SubCell"/>
</dbReference>
<comment type="catalytic activity">
    <reaction evidence="19">
        <text>(6S)-NADPHX + ADP = AMP + phosphate + NADPH + H(+)</text>
        <dbReference type="Rhea" id="RHEA:32235"/>
        <dbReference type="ChEBI" id="CHEBI:15378"/>
        <dbReference type="ChEBI" id="CHEBI:43474"/>
        <dbReference type="ChEBI" id="CHEBI:57783"/>
        <dbReference type="ChEBI" id="CHEBI:64076"/>
        <dbReference type="ChEBI" id="CHEBI:456215"/>
        <dbReference type="ChEBI" id="CHEBI:456216"/>
        <dbReference type="EC" id="4.2.1.136"/>
    </reaction>
</comment>
<comment type="similarity">
    <text evidence="22">Belongs to the IPP transferase family.</text>
</comment>
<feature type="binding site" evidence="20">
    <location>
        <position position="447"/>
    </location>
    <ligand>
        <name>(6S)-NADPHX</name>
        <dbReference type="ChEBI" id="CHEBI:64076"/>
    </ligand>
</feature>
<comment type="caution">
    <text evidence="28">The sequence shown here is derived from an EMBL/GenBank/DDBJ whole genome shotgun (WGS) entry which is preliminary data.</text>
</comment>
<dbReference type="GO" id="GO:0071555">
    <property type="term" value="P:cell wall organization"/>
    <property type="evidence" value="ECO:0007669"/>
    <property type="project" value="UniProtKB-KW"/>
</dbReference>
<dbReference type="Pfam" id="PF01256">
    <property type="entry name" value="Carb_kinase"/>
    <property type="match status" value="1"/>
</dbReference>
<accession>A0A812RL16</accession>
<evidence type="ECO:0000259" key="26">
    <source>
        <dbReference type="PROSITE" id="PS51705"/>
    </source>
</evidence>
<feature type="binding site" evidence="20">
    <location>
        <begin position="416"/>
        <end position="420"/>
    </location>
    <ligand>
        <name>ATP</name>
        <dbReference type="ChEBI" id="CHEBI:30616"/>
    </ligand>
</feature>
<protein>
    <recommendedName>
        <fullName evidence="20 21">Multifunctional fusion protein</fullName>
    </recommendedName>
    <domain>
        <recommendedName>
            <fullName evidence="20">ATP-dependent (S)-NAD(P)H-hydrate dehydratase</fullName>
            <ecNumber evidence="20">4.2.1.93</ecNumber>
        </recommendedName>
        <alternativeName>
            <fullName evidence="20">ATP-dependent NAD(P)HX dehydratase</fullName>
        </alternativeName>
    </domain>
    <domain>
        <recommendedName>
            <fullName evidence="21">NAD(P)H-hydrate epimerase</fullName>
            <ecNumber evidence="21">5.1.99.6</ecNumber>
        </recommendedName>
        <alternativeName>
            <fullName evidence="21">NAD(P)HX epimerase</fullName>
        </alternativeName>
    </domain>
</protein>
<dbReference type="InterPro" id="IPR017953">
    <property type="entry name" value="Carbohydrate_kinase_pred_CS"/>
</dbReference>
<dbReference type="Gene3D" id="3.40.50.10260">
    <property type="entry name" value="YjeF N-terminal domain"/>
    <property type="match status" value="1"/>
</dbReference>
<dbReference type="InterPro" id="IPR006073">
    <property type="entry name" value="GTP-bd"/>
</dbReference>
<dbReference type="GO" id="GO:0030983">
    <property type="term" value="F:mismatched DNA binding"/>
    <property type="evidence" value="ECO:0007669"/>
    <property type="project" value="InterPro"/>
</dbReference>
<dbReference type="CDD" id="cd00118">
    <property type="entry name" value="LysM"/>
    <property type="match status" value="1"/>
</dbReference>
<dbReference type="Gene3D" id="3.30.1370.100">
    <property type="entry name" value="MutL, C-terminal domain, regulatory subdomain"/>
    <property type="match status" value="1"/>
</dbReference>
<dbReference type="GO" id="GO:0005524">
    <property type="term" value="F:ATP binding"/>
    <property type="evidence" value="ECO:0007669"/>
    <property type="project" value="UniProtKB-KW"/>
</dbReference>
<dbReference type="InterPro" id="IPR002508">
    <property type="entry name" value="MurNAc-LAA_cat"/>
</dbReference>
<dbReference type="InterPro" id="IPR037198">
    <property type="entry name" value="MutL_C_sf"/>
</dbReference>
<feature type="domain" description="YjeF N-terminal" evidence="25">
    <location>
        <begin position="14"/>
        <end position="227"/>
    </location>
</feature>
<dbReference type="SUPFAM" id="SSF54106">
    <property type="entry name" value="LysM domain"/>
    <property type="match status" value="1"/>
</dbReference>
<evidence type="ECO:0000256" key="10">
    <source>
        <dbReference type="ARBA" id="ARBA00022763"/>
    </source>
</evidence>
<dbReference type="SUPFAM" id="SSF53187">
    <property type="entry name" value="Zn-dependent exopeptidases"/>
    <property type="match status" value="1"/>
</dbReference>
<evidence type="ECO:0000313" key="29">
    <source>
        <dbReference type="Proteomes" id="UP000649617"/>
    </source>
</evidence>
<keyword evidence="8" id="KW-0732">Signal</keyword>
<dbReference type="Pfam" id="PF01476">
    <property type="entry name" value="LysM"/>
    <property type="match status" value="1"/>
</dbReference>
<keyword evidence="20" id="KW-0456">Lyase</keyword>
<dbReference type="Gene3D" id="3.40.50.11060">
    <property type="entry name" value="GTPase HflX, N-terminal domain"/>
    <property type="match status" value="1"/>
</dbReference>
<dbReference type="InterPro" id="IPR045498">
    <property type="entry name" value="HflX_C"/>
</dbReference>
<comment type="cofactor">
    <cofactor evidence="20">
        <name>Mg(2+)</name>
        <dbReference type="ChEBI" id="CHEBI:18420"/>
    </cofactor>
</comment>
<evidence type="ECO:0000256" key="9">
    <source>
        <dbReference type="ARBA" id="ARBA00022741"/>
    </source>
</evidence>
<dbReference type="SUPFAM" id="SSF55874">
    <property type="entry name" value="ATPase domain of HSP90 chaperone/DNA topoisomerase II/histidine kinase"/>
    <property type="match status" value="1"/>
</dbReference>
<dbReference type="PROSITE" id="PS51383">
    <property type="entry name" value="YJEF_C_3"/>
    <property type="match status" value="1"/>
</dbReference>
<feature type="compositionally biased region" description="Polar residues" evidence="23">
    <location>
        <begin position="1374"/>
        <end position="1385"/>
    </location>
</feature>
<comment type="cofactor">
    <cofactor evidence="21">
        <name>K(+)</name>
        <dbReference type="ChEBI" id="CHEBI:29103"/>
    </cofactor>
    <text evidence="21">Binds 1 potassium ion per subunit.</text>
</comment>
<dbReference type="Pfam" id="PF16360">
    <property type="entry name" value="GTP-bdg_M"/>
    <property type="match status" value="1"/>
</dbReference>
<dbReference type="PROSITE" id="PS01050">
    <property type="entry name" value="YJEF_C_2"/>
    <property type="match status" value="1"/>
</dbReference>
<evidence type="ECO:0000256" key="14">
    <source>
        <dbReference type="ARBA" id="ARBA00023134"/>
    </source>
</evidence>
<dbReference type="CDD" id="cd16926">
    <property type="entry name" value="HATPase_MutL-MLH-PMS-like"/>
    <property type="match status" value="1"/>
</dbReference>
<dbReference type="InterPro" id="IPR014790">
    <property type="entry name" value="MutL_C"/>
</dbReference>
<dbReference type="PANTHER" id="PTHR10229">
    <property type="entry name" value="GTP-BINDING PROTEIN HFLX"/>
    <property type="match status" value="1"/>
</dbReference>
<dbReference type="Pfam" id="PF02367">
    <property type="entry name" value="TsaE"/>
    <property type="match status" value="1"/>
</dbReference>
<dbReference type="GO" id="GO:0052855">
    <property type="term" value="F:ADP-dependent NAD(P)H-hydrate dehydratase activity"/>
    <property type="evidence" value="ECO:0007669"/>
    <property type="project" value="UniProtKB-EC"/>
</dbReference>
<dbReference type="NCBIfam" id="TIGR00585">
    <property type="entry name" value="mutl"/>
    <property type="match status" value="1"/>
</dbReference>
<comment type="catalytic activity">
    <reaction evidence="18">
        <text>(6S)-NADHX + ADP = AMP + phosphate + NADH + H(+)</text>
        <dbReference type="Rhea" id="RHEA:32223"/>
        <dbReference type="ChEBI" id="CHEBI:15378"/>
        <dbReference type="ChEBI" id="CHEBI:43474"/>
        <dbReference type="ChEBI" id="CHEBI:57945"/>
        <dbReference type="ChEBI" id="CHEBI:64074"/>
        <dbReference type="ChEBI" id="CHEBI:456215"/>
        <dbReference type="ChEBI" id="CHEBI:456216"/>
        <dbReference type="EC" id="4.2.1.136"/>
    </reaction>
</comment>
<dbReference type="SUPFAM" id="SSF118116">
    <property type="entry name" value="DNA mismatch repair protein MutL"/>
    <property type="match status" value="1"/>
</dbReference>
<dbReference type="SMART" id="SM00853">
    <property type="entry name" value="MutL_C"/>
    <property type="match status" value="1"/>
</dbReference>
<comment type="similarity">
    <text evidence="4">Belongs to the DNA mismatch repair MutL/HexB family.</text>
</comment>
<evidence type="ECO:0000256" key="15">
    <source>
        <dbReference type="ARBA" id="ARBA00023204"/>
    </source>
</evidence>
<dbReference type="SUPFAM" id="SSF52540">
    <property type="entry name" value="P-loop containing nucleoside triphosphate hydrolases"/>
    <property type="match status" value="3"/>
</dbReference>
<feature type="binding site" evidence="21">
    <location>
        <position position="170"/>
    </location>
    <ligand>
        <name>(6S)-NADPHX</name>
        <dbReference type="ChEBI" id="CHEBI:64076"/>
    </ligand>
</feature>
<comment type="function">
    <text evidence="20">Catalyzes the dehydration of the S-form of NAD(P)HX at the expense of ATP, which is converted to ADP. Together with NAD(P)HX epimerase, which catalyzes the epimerization of the S- and R-forms, the enzyme allows the repair of both epimers of NAD(P)HX, a damaged form of NAD(P)H that is a result of enzymatic or heat-dependent hydration.</text>
</comment>
<dbReference type="Gene3D" id="3.30.565.10">
    <property type="entry name" value="Histidine kinase-like ATPase, C-terminal domain"/>
    <property type="match status" value="1"/>
</dbReference>
<comment type="similarity">
    <text evidence="21">Belongs to the NnrE/AIBP family.</text>
</comment>
<reference evidence="28" key="1">
    <citation type="submission" date="2021-02" db="EMBL/GenBank/DDBJ databases">
        <authorList>
            <person name="Dougan E. K."/>
            <person name="Rhodes N."/>
            <person name="Thang M."/>
            <person name="Chan C."/>
        </authorList>
    </citation>
    <scope>NUCLEOTIDE SEQUENCE</scope>
</reference>
<dbReference type="InterPro" id="IPR021731">
    <property type="entry name" value="AMIN_dom"/>
</dbReference>
<feature type="region of interest" description="Disordered" evidence="23">
    <location>
        <begin position="1369"/>
        <end position="1438"/>
    </location>
</feature>